<evidence type="ECO:0000313" key="8">
    <source>
        <dbReference type="EMBL" id="KAF8561696.1"/>
    </source>
</evidence>
<dbReference type="EMBL" id="JTDF01021556">
    <property type="protein sequence ID" value="KAF8561696.1"/>
    <property type="molecule type" value="Genomic_DNA"/>
</dbReference>
<feature type="transmembrane region" description="Helical" evidence="6">
    <location>
        <begin position="212"/>
        <end position="231"/>
    </location>
</feature>
<feature type="transmembrane region" description="Helical" evidence="6">
    <location>
        <begin position="315"/>
        <end position="336"/>
    </location>
</feature>
<feature type="transmembrane region" description="Helical" evidence="6">
    <location>
        <begin position="237"/>
        <end position="265"/>
    </location>
</feature>
<dbReference type="GO" id="GO:0015175">
    <property type="term" value="F:neutral L-amino acid transmembrane transporter activity"/>
    <property type="evidence" value="ECO:0007669"/>
    <property type="project" value="TreeGrafter"/>
</dbReference>
<dbReference type="GO" id="GO:0015501">
    <property type="term" value="F:glutamate:sodium symporter activity"/>
    <property type="evidence" value="ECO:0007669"/>
    <property type="project" value="TreeGrafter"/>
</dbReference>
<comment type="caution">
    <text evidence="8">The sequence shown here is derived from an EMBL/GenBank/DDBJ whole genome shotgun (WGS) entry which is preliminary data.</text>
</comment>
<feature type="transmembrane region" description="Helical" evidence="6">
    <location>
        <begin position="166"/>
        <end position="184"/>
    </location>
</feature>
<keyword evidence="2 6" id="KW-0813">Transport</keyword>
<feature type="transmembrane region" description="Helical" evidence="6">
    <location>
        <begin position="27"/>
        <end position="47"/>
    </location>
</feature>
<comment type="similarity">
    <text evidence="6">Belongs to the dicarboxylate/amino acid:cation symporter (DAACS) (TC 2.A.23) family.</text>
</comment>
<comment type="subcellular location">
    <subcellularLocation>
        <location evidence="1 6">Membrane</location>
        <topology evidence="1 6">Multi-pass membrane protein</topology>
    </subcellularLocation>
</comment>
<dbReference type="PRINTS" id="PR00173">
    <property type="entry name" value="EDTRNSPORT"/>
</dbReference>
<evidence type="ECO:0000256" key="5">
    <source>
        <dbReference type="ARBA" id="ARBA00023136"/>
    </source>
</evidence>
<evidence type="ECO:0000256" key="7">
    <source>
        <dbReference type="SAM" id="MobiDB-lite"/>
    </source>
</evidence>
<protein>
    <recommendedName>
        <fullName evidence="6">Amino acid transporter</fullName>
    </recommendedName>
</protein>
<dbReference type="Proteomes" id="UP000699462">
    <property type="component" value="Unassembled WGS sequence"/>
</dbReference>
<dbReference type="PANTHER" id="PTHR11958">
    <property type="entry name" value="SODIUM/DICARBOXYLATE SYMPORTER-RELATED"/>
    <property type="match status" value="1"/>
</dbReference>
<dbReference type="Gene3D" id="1.10.3860.10">
    <property type="entry name" value="Sodium:dicarboxylate symporter"/>
    <property type="match status" value="1"/>
</dbReference>
<dbReference type="InterPro" id="IPR036458">
    <property type="entry name" value="Na:dicarbo_symporter_sf"/>
</dbReference>
<keyword evidence="5 6" id="KW-0472">Membrane</keyword>
<keyword evidence="4 6" id="KW-1133">Transmembrane helix</keyword>
<evidence type="ECO:0000256" key="2">
    <source>
        <dbReference type="ARBA" id="ARBA00022448"/>
    </source>
</evidence>
<keyword evidence="9" id="KW-1185">Reference proteome</keyword>
<dbReference type="SUPFAM" id="SSF118215">
    <property type="entry name" value="Proton glutamate symport protein"/>
    <property type="match status" value="1"/>
</dbReference>
<evidence type="ECO:0000256" key="4">
    <source>
        <dbReference type="ARBA" id="ARBA00022989"/>
    </source>
</evidence>
<dbReference type="OrthoDB" id="5877963at2759"/>
<accession>A0A8T0D2L8</accession>
<feature type="transmembrane region" description="Helical" evidence="6">
    <location>
        <begin position="272"/>
        <end position="295"/>
    </location>
</feature>
<sequence length="477" mass="50929">MPLMSPYYMLVRPHNENICSLGLPGELFMRALNFSVIPLLACNIVAVTAKLKPSEQGMIAVLSILYCIVMNLLGSFIGLVATVLINPGGRFGVLSLHGANRLTSAGKLSMVDVFPDFLRNLVPDNILKTLLYSTVTTYTPVESVMNTSVTTNVTVVYQRTVGVTSGPNILGILVSSLVLGVIAGSRDEKTRPLIALAEAVTEVMTVLIEKTVSLLPLAMISLIASAVARMSSLEQSLVALAMFVATSAAHLAVIALVVLPVFYLIVLRRNLFHVYAAITAPLLTAFSLTSSLIALPDLFKACDRLGVVPQVVRTIAPFLTSFNANGSAAFIASAVCFTAQVVGHPLNVAQLIGIGFLAGFNVMALPAVPSASLITVFLIIRVFSIPESAVSLLFVVEFIVDRLRTLVNVLSHGTCVMFVHLKTIERGHQEFSCVLIDSIDCTTLSVPKEFDGNSQPNGSLHNNPSCDTASNPSVEQF</sequence>
<feature type="transmembrane region" description="Helical" evidence="6">
    <location>
        <begin position="374"/>
        <end position="396"/>
    </location>
</feature>
<keyword evidence="3 6" id="KW-0812">Transmembrane</keyword>
<feature type="transmembrane region" description="Helical" evidence="6">
    <location>
        <begin position="59"/>
        <end position="85"/>
    </location>
</feature>
<evidence type="ECO:0000256" key="3">
    <source>
        <dbReference type="ARBA" id="ARBA00022692"/>
    </source>
</evidence>
<dbReference type="InterPro" id="IPR050746">
    <property type="entry name" value="DAACS"/>
</dbReference>
<name>A0A8T0D2L8_9TREM</name>
<evidence type="ECO:0000256" key="6">
    <source>
        <dbReference type="RuleBase" id="RU361216"/>
    </source>
</evidence>
<dbReference type="GO" id="GO:0005886">
    <property type="term" value="C:plasma membrane"/>
    <property type="evidence" value="ECO:0007669"/>
    <property type="project" value="TreeGrafter"/>
</dbReference>
<dbReference type="PANTHER" id="PTHR11958:SF63">
    <property type="entry name" value="AMINO ACID TRANSPORTER"/>
    <property type="match status" value="1"/>
</dbReference>
<dbReference type="GO" id="GO:0005313">
    <property type="term" value="F:L-glutamate transmembrane transporter activity"/>
    <property type="evidence" value="ECO:0007669"/>
    <property type="project" value="TreeGrafter"/>
</dbReference>
<keyword evidence="6" id="KW-0769">Symport</keyword>
<dbReference type="Pfam" id="PF00375">
    <property type="entry name" value="SDF"/>
    <property type="match status" value="1"/>
</dbReference>
<feature type="region of interest" description="Disordered" evidence="7">
    <location>
        <begin position="453"/>
        <end position="477"/>
    </location>
</feature>
<organism evidence="8 9">
    <name type="scientific">Paragonimus westermani</name>
    <dbReference type="NCBI Taxonomy" id="34504"/>
    <lineage>
        <taxon>Eukaryota</taxon>
        <taxon>Metazoa</taxon>
        <taxon>Spiralia</taxon>
        <taxon>Lophotrochozoa</taxon>
        <taxon>Platyhelminthes</taxon>
        <taxon>Trematoda</taxon>
        <taxon>Digenea</taxon>
        <taxon>Plagiorchiida</taxon>
        <taxon>Troglotremata</taxon>
        <taxon>Troglotrematidae</taxon>
        <taxon>Paragonimus</taxon>
    </lineage>
</organism>
<dbReference type="AlphaFoldDB" id="A0A8T0D2L8"/>
<evidence type="ECO:0000313" key="9">
    <source>
        <dbReference type="Proteomes" id="UP000699462"/>
    </source>
</evidence>
<evidence type="ECO:0000256" key="1">
    <source>
        <dbReference type="ARBA" id="ARBA00004141"/>
    </source>
</evidence>
<feature type="transmembrane region" description="Helical" evidence="6">
    <location>
        <begin position="348"/>
        <end position="368"/>
    </location>
</feature>
<proteinExistence type="inferred from homology"/>
<dbReference type="InterPro" id="IPR001991">
    <property type="entry name" value="Na-dicarboxylate_symporter"/>
</dbReference>
<reference evidence="8 9" key="1">
    <citation type="submission" date="2019-07" db="EMBL/GenBank/DDBJ databases">
        <title>Annotation for the trematode Paragonimus westermani.</title>
        <authorList>
            <person name="Choi Y.-J."/>
        </authorList>
    </citation>
    <scope>NUCLEOTIDE SEQUENCE [LARGE SCALE GENOMIC DNA]</scope>
    <source>
        <strain evidence="8">180907_Pwestermani</strain>
    </source>
</reference>
<gene>
    <name evidence="8" type="ORF">P879_01924</name>
</gene>